<feature type="compositionally biased region" description="Basic and acidic residues" evidence="1">
    <location>
        <begin position="41"/>
        <end position="55"/>
    </location>
</feature>
<protein>
    <submittedName>
        <fullName evidence="2">Uncharacterized protein</fullName>
    </submittedName>
</protein>
<evidence type="ECO:0000313" key="3">
    <source>
        <dbReference type="Proteomes" id="UP001066276"/>
    </source>
</evidence>
<accession>A0AAV7SIS5</accession>
<dbReference type="AlphaFoldDB" id="A0AAV7SIS5"/>
<feature type="compositionally biased region" description="Basic and acidic residues" evidence="1">
    <location>
        <begin position="73"/>
        <end position="82"/>
    </location>
</feature>
<sequence>MRETCWEEPHKDPEGEKPARGERGEDGSQRERGGIGRKMSRKAESVHRKEAETESVRQGSQPCSWRSVAYREMGSDPLDKGRSPGGANCI</sequence>
<dbReference type="Proteomes" id="UP001066276">
    <property type="component" value="Chromosome 4_2"/>
</dbReference>
<evidence type="ECO:0000256" key="1">
    <source>
        <dbReference type="SAM" id="MobiDB-lite"/>
    </source>
</evidence>
<proteinExistence type="predicted"/>
<comment type="caution">
    <text evidence="2">The sequence shown here is derived from an EMBL/GenBank/DDBJ whole genome shotgun (WGS) entry which is preliminary data.</text>
</comment>
<organism evidence="2 3">
    <name type="scientific">Pleurodeles waltl</name>
    <name type="common">Iberian ribbed newt</name>
    <dbReference type="NCBI Taxonomy" id="8319"/>
    <lineage>
        <taxon>Eukaryota</taxon>
        <taxon>Metazoa</taxon>
        <taxon>Chordata</taxon>
        <taxon>Craniata</taxon>
        <taxon>Vertebrata</taxon>
        <taxon>Euteleostomi</taxon>
        <taxon>Amphibia</taxon>
        <taxon>Batrachia</taxon>
        <taxon>Caudata</taxon>
        <taxon>Salamandroidea</taxon>
        <taxon>Salamandridae</taxon>
        <taxon>Pleurodelinae</taxon>
        <taxon>Pleurodeles</taxon>
    </lineage>
</organism>
<keyword evidence="3" id="KW-1185">Reference proteome</keyword>
<evidence type="ECO:0000313" key="2">
    <source>
        <dbReference type="EMBL" id="KAJ1163992.1"/>
    </source>
</evidence>
<feature type="region of interest" description="Disordered" evidence="1">
    <location>
        <begin position="1"/>
        <end position="90"/>
    </location>
</feature>
<gene>
    <name evidence="2" type="ORF">NDU88_004439</name>
</gene>
<feature type="compositionally biased region" description="Basic and acidic residues" evidence="1">
    <location>
        <begin position="1"/>
        <end position="34"/>
    </location>
</feature>
<dbReference type="EMBL" id="JANPWB010000008">
    <property type="protein sequence ID" value="KAJ1163992.1"/>
    <property type="molecule type" value="Genomic_DNA"/>
</dbReference>
<name>A0AAV7SIS5_PLEWA</name>
<reference evidence="2" key="1">
    <citation type="journal article" date="2022" name="bioRxiv">
        <title>Sequencing and chromosome-scale assembly of the giantPleurodeles waltlgenome.</title>
        <authorList>
            <person name="Brown T."/>
            <person name="Elewa A."/>
            <person name="Iarovenko S."/>
            <person name="Subramanian E."/>
            <person name="Araus A.J."/>
            <person name="Petzold A."/>
            <person name="Susuki M."/>
            <person name="Suzuki K.-i.T."/>
            <person name="Hayashi T."/>
            <person name="Toyoda A."/>
            <person name="Oliveira C."/>
            <person name="Osipova E."/>
            <person name="Leigh N.D."/>
            <person name="Simon A."/>
            <person name="Yun M.H."/>
        </authorList>
    </citation>
    <scope>NUCLEOTIDE SEQUENCE</scope>
    <source>
        <strain evidence="2">20211129_DDA</strain>
        <tissue evidence="2">Liver</tissue>
    </source>
</reference>